<accession>A0AAX4QGB6</accession>
<evidence type="ECO:0000313" key="1">
    <source>
        <dbReference type="EMBL" id="XAI95467.1"/>
    </source>
</evidence>
<reference evidence="1" key="1">
    <citation type="submission" date="2024-03" db="EMBL/GenBank/DDBJ databases">
        <authorList>
            <person name="Lin W."/>
            <person name="Li D."/>
            <person name="Tong Y."/>
        </authorList>
    </citation>
    <scope>NUCLEOTIDE SEQUENCE</scope>
</reference>
<proteinExistence type="predicted"/>
<sequence length="69" mass="7849">MTDKAAFALKSGDQFTHDDEPGVTFTVAYVSRDGLYPVVVTDDLRKFTTVRKMRRVKPTKPQEQSSQQQ</sequence>
<name>A0AAX4QGB6_9CAUD</name>
<dbReference type="Proteomes" id="UP001459105">
    <property type="component" value="Segment"/>
</dbReference>
<evidence type="ECO:0000313" key="2">
    <source>
        <dbReference type="Proteomes" id="UP001459105"/>
    </source>
</evidence>
<protein>
    <submittedName>
        <fullName evidence="1">Uncharacterized protein</fullName>
    </submittedName>
</protein>
<organism evidence="1 2">
    <name type="scientific">Microcystis phage Mvi-JY20</name>
    <dbReference type="NCBI Taxonomy" id="3128146"/>
    <lineage>
        <taxon>Viruses</taxon>
        <taxon>Duplodnaviria</taxon>
        <taxon>Heunggongvirae</taxon>
        <taxon>Uroviricota</taxon>
        <taxon>Caudoviricetes</taxon>
    </lineage>
</organism>
<dbReference type="EMBL" id="PP438412">
    <property type="protein sequence ID" value="XAI95467.1"/>
    <property type="molecule type" value="Genomic_DNA"/>
</dbReference>